<proteinExistence type="predicted"/>
<feature type="chain" id="PRO_5046364070" evidence="2">
    <location>
        <begin position="18"/>
        <end position="126"/>
    </location>
</feature>
<evidence type="ECO:0000259" key="3">
    <source>
        <dbReference type="PROSITE" id="PS51123"/>
    </source>
</evidence>
<keyword evidence="1" id="KW-0472">Membrane</keyword>
<feature type="domain" description="OmpA-like" evidence="3">
    <location>
        <begin position="17"/>
        <end position="126"/>
    </location>
</feature>
<reference evidence="4 5" key="1">
    <citation type="journal article" date="2020" name="Int. J. Syst. Evol. Microbiol.">
        <title>Novel acetic acid bacteria from cider fermentations: Acetobacter conturbans sp. nov. and Acetobacter fallax sp. nov.</title>
        <authorList>
            <person name="Sombolestani A.S."/>
            <person name="Cleenwerck I."/>
            <person name="Cnockaert M."/>
            <person name="Borremans W."/>
            <person name="Wieme A.D."/>
            <person name="De Vuyst L."/>
            <person name="Vandamme P."/>
        </authorList>
    </citation>
    <scope>NUCLEOTIDE SEQUENCE [LARGE SCALE GENOMIC DNA]</scope>
    <source>
        <strain evidence="4 5">LMG 1627</strain>
    </source>
</reference>
<sequence length="126" mass="13359">MRRLLSVLGLCTLAACAGNGSSGRQYVVFFGQGASDLNESAQAVVARVAERATKHPDRIVAVEGYAHQNSDLSADALLATQRAKTVTQQLVADGVSETRIRQTTRPPSNAEGVVGARRVEIELLTP</sequence>
<dbReference type="PROSITE" id="PS51123">
    <property type="entry name" value="OMPA_2"/>
    <property type="match status" value="1"/>
</dbReference>
<name>A0ABX0JZN1_9PROT</name>
<feature type="signal peptide" evidence="2">
    <location>
        <begin position="1"/>
        <end position="17"/>
    </location>
</feature>
<dbReference type="Pfam" id="PF00691">
    <property type="entry name" value="OmpA"/>
    <property type="match status" value="1"/>
</dbReference>
<gene>
    <name evidence="4" type="ORF">GOB81_01165</name>
</gene>
<accession>A0ABX0JZN1</accession>
<evidence type="ECO:0000313" key="5">
    <source>
        <dbReference type="Proteomes" id="UP000631653"/>
    </source>
</evidence>
<evidence type="ECO:0000256" key="2">
    <source>
        <dbReference type="SAM" id="SignalP"/>
    </source>
</evidence>
<keyword evidence="2" id="KW-0732">Signal</keyword>
<dbReference type="RefSeq" id="WP_173568538.1">
    <property type="nucleotide sequence ID" value="NZ_WOSY01000001.1"/>
</dbReference>
<evidence type="ECO:0000313" key="4">
    <source>
        <dbReference type="EMBL" id="NHN87247.1"/>
    </source>
</evidence>
<comment type="caution">
    <text evidence="4">The sequence shown here is derived from an EMBL/GenBank/DDBJ whole genome shotgun (WGS) entry which is preliminary data.</text>
</comment>
<dbReference type="InterPro" id="IPR006665">
    <property type="entry name" value="OmpA-like"/>
</dbReference>
<protein>
    <submittedName>
        <fullName evidence="4">OmpA family protein</fullName>
    </submittedName>
</protein>
<dbReference type="PROSITE" id="PS51257">
    <property type="entry name" value="PROKAR_LIPOPROTEIN"/>
    <property type="match status" value="1"/>
</dbReference>
<evidence type="ECO:0000256" key="1">
    <source>
        <dbReference type="PROSITE-ProRule" id="PRU00473"/>
    </source>
</evidence>
<keyword evidence="5" id="KW-1185">Reference proteome</keyword>
<dbReference type="Proteomes" id="UP000631653">
    <property type="component" value="Unassembled WGS sequence"/>
</dbReference>
<dbReference type="EMBL" id="WOSY01000001">
    <property type="protein sequence ID" value="NHN87247.1"/>
    <property type="molecule type" value="Genomic_DNA"/>
</dbReference>
<dbReference type="Gene3D" id="3.30.1330.60">
    <property type="entry name" value="OmpA-like domain"/>
    <property type="match status" value="1"/>
</dbReference>
<dbReference type="InterPro" id="IPR036737">
    <property type="entry name" value="OmpA-like_sf"/>
</dbReference>
<organism evidence="4 5">
    <name type="scientific">Acetobacter conturbans</name>
    <dbReference type="NCBI Taxonomy" id="1737472"/>
    <lineage>
        <taxon>Bacteria</taxon>
        <taxon>Pseudomonadati</taxon>
        <taxon>Pseudomonadota</taxon>
        <taxon>Alphaproteobacteria</taxon>
        <taxon>Acetobacterales</taxon>
        <taxon>Acetobacteraceae</taxon>
        <taxon>Acetobacter</taxon>
    </lineage>
</organism>
<dbReference type="SUPFAM" id="SSF103088">
    <property type="entry name" value="OmpA-like"/>
    <property type="match status" value="1"/>
</dbReference>